<evidence type="ECO:0000256" key="2">
    <source>
        <dbReference type="ARBA" id="ARBA00023239"/>
    </source>
</evidence>
<dbReference type="SMART" id="SM01119">
    <property type="entry name" value="D-ser_dehydrat"/>
    <property type="match status" value="1"/>
</dbReference>
<feature type="compositionally biased region" description="Polar residues" evidence="3">
    <location>
        <begin position="1"/>
        <end position="12"/>
    </location>
</feature>
<evidence type="ECO:0000313" key="6">
    <source>
        <dbReference type="Proteomes" id="UP000219435"/>
    </source>
</evidence>
<gene>
    <name evidence="5" type="ORF">SAMN05660748_0411</name>
</gene>
<feature type="region of interest" description="Disordered" evidence="3">
    <location>
        <begin position="1"/>
        <end position="22"/>
    </location>
</feature>
<evidence type="ECO:0000259" key="4">
    <source>
        <dbReference type="SMART" id="SM01119"/>
    </source>
</evidence>
<dbReference type="Gene3D" id="2.40.37.20">
    <property type="entry name" value="D-serine dehydratase-like domain"/>
    <property type="match status" value="1"/>
</dbReference>
<name>A0A285UXV5_9ACTN</name>
<dbReference type="RefSeq" id="WP_097193354.1">
    <property type="nucleotide sequence ID" value="NZ_OBQI01000001.1"/>
</dbReference>
<dbReference type="SUPFAM" id="SSF51419">
    <property type="entry name" value="PLP-binding barrel"/>
    <property type="match status" value="1"/>
</dbReference>
<dbReference type="InterPro" id="IPR029066">
    <property type="entry name" value="PLP-binding_barrel"/>
</dbReference>
<dbReference type="EMBL" id="OBQI01000001">
    <property type="protein sequence ID" value="SOC46714.1"/>
    <property type="molecule type" value="Genomic_DNA"/>
</dbReference>
<comment type="similarity">
    <text evidence="1">Belongs to the DSD1 family.</text>
</comment>
<dbReference type="Pfam" id="PF14031">
    <property type="entry name" value="D-ser_dehydrat"/>
    <property type="match status" value="1"/>
</dbReference>
<dbReference type="Gene3D" id="3.20.20.10">
    <property type="entry name" value="Alanine racemase"/>
    <property type="match status" value="1"/>
</dbReference>
<organism evidence="5 6">
    <name type="scientific">Blastococcus aggregatus</name>
    <dbReference type="NCBI Taxonomy" id="38502"/>
    <lineage>
        <taxon>Bacteria</taxon>
        <taxon>Bacillati</taxon>
        <taxon>Actinomycetota</taxon>
        <taxon>Actinomycetes</taxon>
        <taxon>Geodermatophilales</taxon>
        <taxon>Geodermatophilaceae</taxon>
        <taxon>Blastococcus</taxon>
    </lineage>
</organism>
<evidence type="ECO:0000313" key="5">
    <source>
        <dbReference type="EMBL" id="SOC46714.1"/>
    </source>
</evidence>
<proteinExistence type="inferred from homology"/>
<protein>
    <submittedName>
        <fullName evidence="5">D-serine deaminase, pyridoxal phosphate-dependent</fullName>
    </submittedName>
</protein>
<evidence type="ECO:0000256" key="3">
    <source>
        <dbReference type="SAM" id="MobiDB-lite"/>
    </source>
</evidence>
<dbReference type="InterPro" id="IPR026956">
    <property type="entry name" value="D-ser_dehydrat-like_dom"/>
</dbReference>
<dbReference type="PANTHER" id="PTHR28004">
    <property type="entry name" value="ZGC:162816-RELATED"/>
    <property type="match status" value="1"/>
</dbReference>
<dbReference type="InterPro" id="IPR001608">
    <property type="entry name" value="Ala_racemase_N"/>
</dbReference>
<accession>A0A285UXV5</accession>
<dbReference type="AlphaFoldDB" id="A0A285UXV5"/>
<dbReference type="InterPro" id="IPR042208">
    <property type="entry name" value="D-ser_dehydrat-like_sf"/>
</dbReference>
<dbReference type="PANTHER" id="PTHR28004:SF2">
    <property type="entry name" value="D-SERINE DEHYDRATASE"/>
    <property type="match status" value="1"/>
</dbReference>
<dbReference type="Pfam" id="PF01168">
    <property type="entry name" value="Ala_racemase_N"/>
    <property type="match status" value="1"/>
</dbReference>
<evidence type="ECO:0000256" key="1">
    <source>
        <dbReference type="ARBA" id="ARBA00005323"/>
    </source>
</evidence>
<dbReference type="GO" id="GO:0008721">
    <property type="term" value="F:D-serine ammonia-lyase activity"/>
    <property type="evidence" value="ECO:0007669"/>
    <property type="project" value="TreeGrafter"/>
</dbReference>
<feature type="domain" description="D-serine dehydratase-like" evidence="4">
    <location>
        <begin position="250"/>
        <end position="336"/>
    </location>
</feature>
<dbReference type="GO" id="GO:0036088">
    <property type="term" value="P:D-serine catabolic process"/>
    <property type="evidence" value="ECO:0007669"/>
    <property type="project" value="TreeGrafter"/>
</dbReference>
<reference evidence="6" key="1">
    <citation type="submission" date="2017-08" db="EMBL/GenBank/DDBJ databases">
        <authorList>
            <person name="Varghese N."/>
            <person name="Submissions S."/>
        </authorList>
    </citation>
    <scope>NUCLEOTIDE SEQUENCE [LARGE SCALE GENOMIC DNA]</scope>
    <source>
        <strain evidence="6">DSM 4725</strain>
    </source>
</reference>
<dbReference type="OrthoDB" id="9811417at2"/>
<keyword evidence="2" id="KW-0456">Lyase</keyword>
<keyword evidence="6" id="KW-1185">Reference proteome</keyword>
<sequence length="351" mass="36797">MPSVPRASTSSGGDPGRLDELPTPALVVDKGALDRNLATMAGVWPGRRLRPHVKAHKTSGLARRQAELGHTGFTCATIREVEVMAAAGLGEDLLLANEVLDMRRLGAVVEAGARVTVAVDSDAVLQAAVAGGVREVLIDVNVGLPRCGCDPQDAGRLADAARAAGLEVRGVMGYEGHLMLVADPVERAEKTAGAMALLQKAHADVGGDILSGGGTGTWRTNAVVTELQAGSYALMDTAYAAQDDVPFEQSLTVLATVISVNASQGYAVADAGLKAFGMDHGNPTLPGHAVWYCSDEHTIFSPKDGAPLPALGDRVRFVPAHIDPTCALHERMWMVEGDDVVDCWPVDMRGW</sequence>
<dbReference type="Proteomes" id="UP000219435">
    <property type="component" value="Unassembled WGS sequence"/>
</dbReference>
<dbReference type="InterPro" id="IPR051466">
    <property type="entry name" value="D-amino_acid_metab_enzyme"/>
</dbReference>